<dbReference type="InterPro" id="IPR036929">
    <property type="entry name" value="DsbDN_sf"/>
</dbReference>
<dbReference type="InterPro" id="IPR013766">
    <property type="entry name" value="Thioredoxin_domain"/>
</dbReference>
<keyword evidence="8 18" id="KW-0201">Cytochrome c-type biogenesis</keyword>
<feature type="transmembrane region" description="Helical" evidence="18">
    <location>
        <begin position="297"/>
        <end position="319"/>
    </location>
</feature>
<evidence type="ECO:0000256" key="8">
    <source>
        <dbReference type="ARBA" id="ARBA00022748"/>
    </source>
</evidence>
<evidence type="ECO:0000256" key="15">
    <source>
        <dbReference type="ARBA" id="ARBA00023284"/>
    </source>
</evidence>
<accession>A0A0S2TAK9</accession>
<evidence type="ECO:0000256" key="6">
    <source>
        <dbReference type="ARBA" id="ARBA00022692"/>
    </source>
</evidence>
<dbReference type="GO" id="GO:0005886">
    <property type="term" value="C:plasma membrane"/>
    <property type="evidence" value="ECO:0007669"/>
    <property type="project" value="UniProtKB-SubCell"/>
</dbReference>
<feature type="transmembrane region" description="Helical" evidence="18">
    <location>
        <begin position="411"/>
        <end position="431"/>
    </location>
</feature>
<comment type="function">
    <text evidence="18">Required to facilitate the formation of correct disulfide bonds in some periplasmic proteins and for the assembly of the periplasmic c-type cytochromes. Acts by transferring electrons from cytoplasmic thioredoxin to the periplasm. This transfer involves a cascade of disulfide bond formation and reduction steps.</text>
</comment>
<dbReference type="AlphaFoldDB" id="A0A0S2TAK9"/>
<organism evidence="20 21">
    <name type="scientific">Candidatus Tenderia electrophaga</name>
    <dbReference type="NCBI Taxonomy" id="1748243"/>
    <lineage>
        <taxon>Bacteria</taxon>
        <taxon>Pseudomonadati</taxon>
        <taxon>Pseudomonadota</taxon>
        <taxon>Gammaproteobacteria</taxon>
        <taxon>Candidatus Tenderiales</taxon>
        <taxon>Candidatus Tenderiaceae</taxon>
        <taxon>Candidatus Tenderia</taxon>
    </lineage>
</organism>
<dbReference type="Pfam" id="PF02683">
    <property type="entry name" value="DsbD_TM"/>
    <property type="match status" value="1"/>
</dbReference>
<dbReference type="Gene3D" id="2.60.40.1250">
    <property type="entry name" value="Thiol:disulfide interchange protein DsbD, N-terminal domain"/>
    <property type="match status" value="1"/>
</dbReference>
<comment type="similarity">
    <text evidence="2 18">Belongs to the thioredoxin family. DsbD subfamily.</text>
</comment>
<dbReference type="Proteomes" id="UP000055136">
    <property type="component" value="Chromosome"/>
</dbReference>
<dbReference type="InterPro" id="IPR028250">
    <property type="entry name" value="DsbDN"/>
</dbReference>
<evidence type="ECO:0000256" key="1">
    <source>
        <dbReference type="ARBA" id="ARBA00004429"/>
    </source>
</evidence>
<keyword evidence="6 18" id="KW-0812">Transmembrane</keyword>
<keyword evidence="12 18" id="KW-0520">NAD</keyword>
<keyword evidence="13 18" id="KW-0472">Membrane</keyword>
<dbReference type="InterPro" id="IPR022910">
    <property type="entry name" value="Thiol_diS_interchange_DbsD"/>
</dbReference>
<dbReference type="GO" id="GO:0045454">
    <property type="term" value="P:cell redox homeostasis"/>
    <property type="evidence" value="ECO:0007669"/>
    <property type="project" value="TreeGrafter"/>
</dbReference>
<dbReference type="PANTHER" id="PTHR32234:SF0">
    <property type="entry name" value="THIOL:DISULFIDE INTERCHANGE PROTEIN DSBD"/>
    <property type="match status" value="1"/>
</dbReference>
<keyword evidence="9 18" id="KW-0249">Electron transport</keyword>
<dbReference type="GO" id="GO:0047134">
    <property type="term" value="F:protein-disulfide reductase [NAD(P)H] activity"/>
    <property type="evidence" value="ECO:0007669"/>
    <property type="project" value="UniProtKB-UniRule"/>
</dbReference>
<protein>
    <recommendedName>
        <fullName evidence="18">Thiol:disulfide interchange protein DsbD</fullName>
        <ecNumber evidence="18">1.8.1.8</ecNumber>
    </recommendedName>
    <alternativeName>
        <fullName evidence="18">Protein-disulfide reductase</fullName>
        <shortName evidence="18">Disulfide reductase</shortName>
    </alternativeName>
</protein>
<sequence length="639" mass="69127" precursor="true">MRPANPTLTAWRLCLALLLLSWLSLLPSYAEEDPTTVTIEAQPEQGLLDKLSGLGQKLGFGGSDNGFLPPDQAFILSTEVADPYTLRLRFDVADGYYLYRDKFAFEVVNTEGVKVEPFALPRGKEKQDEVFGLMEVFYHEVETALPLARSMRAAGDIDLEIKYQGCADAGFCYPPMKQVVTLSLPEATTAAPQRTAVGAGFISEQDRYARGLAENSLWLSMLSFFGLGLLLTFTPCVFPMIPILSSIIAGQGSDITTRRAFSLSLTYVLAMAVTYTLAGLMAGLFGANLQAAFQNPWVLGSFSLIFVLLALSMFGFYELQMPQRIQSKLAELSNRQRGGTFFGVGIMGFLSALIVGPCMAAPLAGALIYIGQSGDALLGAAALFALSMGMGIPLLLIGTSAGKFMPQAGPWMHTVKAVFGVLLIAVAIWLIERIIPAAVGLALWGILLVVCAVYLGAFERLQPEAGGWHKLWKGVGVVLLIYGGMLLVGASSGARDMFQPLANLSLAANGERGTTQHGLEFKQIKGLAGLQQELERAAAQGKPVMLDFYADWCVSCIEMERETFSDPTVQAALADTVLLQADVTLNDNQDQALMQAFGLFGPPSILFFDTDAQELPRYRLMGFLDAEDFEHHARAALNL</sequence>
<dbReference type="InterPro" id="IPR003834">
    <property type="entry name" value="Cyt_c_assmbl_TM_dom"/>
</dbReference>
<keyword evidence="7 18" id="KW-0732">Signal</keyword>
<proteinExistence type="inferred from homology"/>
<evidence type="ECO:0000256" key="17">
    <source>
        <dbReference type="ARBA" id="ARBA00047804"/>
    </source>
</evidence>
<evidence type="ECO:0000256" key="7">
    <source>
        <dbReference type="ARBA" id="ARBA00022729"/>
    </source>
</evidence>
<dbReference type="Pfam" id="PF13899">
    <property type="entry name" value="Thioredoxin_7"/>
    <property type="match status" value="1"/>
</dbReference>
<dbReference type="InterPro" id="IPR036249">
    <property type="entry name" value="Thioredoxin-like_sf"/>
</dbReference>
<reference evidence="20" key="1">
    <citation type="submission" date="2015-10" db="EMBL/GenBank/DDBJ databases">
        <title>Description of Candidatus Tenderia electrophaga gen. nov, sp. nov., an Uncultivated Electroautotroph from a Biocathode Enrichment.</title>
        <authorList>
            <person name="Eddie B.J."/>
            <person name="Malanoski A.P."/>
            <person name="Wang Z."/>
            <person name="Hall R.J."/>
            <person name="Oh S.D."/>
            <person name="Heiner C."/>
            <person name="Lin B."/>
            <person name="Strycharz-Glaven S.M."/>
        </authorList>
    </citation>
    <scope>NUCLEOTIDE SEQUENCE [LARGE SCALE GENOMIC DNA]</scope>
    <source>
        <strain evidence="20">NRL1</strain>
    </source>
</reference>
<evidence type="ECO:0000313" key="21">
    <source>
        <dbReference type="Proteomes" id="UP000055136"/>
    </source>
</evidence>
<evidence type="ECO:0000256" key="3">
    <source>
        <dbReference type="ARBA" id="ARBA00022448"/>
    </source>
</evidence>
<dbReference type="EMBL" id="CP013099">
    <property type="protein sequence ID" value="ALP52127.1"/>
    <property type="molecule type" value="Genomic_DNA"/>
</dbReference>
<feature type="disulfide bond" description="Redox-active" evidence="18">
    <location>
        <begin position="236"/>
        <end position="358"/>
    </location>
</feature>
<keyword evidence="14 18" id="KW-1015">Disulfide bond</keyword>
<feature type="transmembrane region" description="Helical" evidence="18">
    <location>
        <begin position="437"/>
        <end position="458"/>
    </location>
</feature>
<feature type="transmembrane region" description="Helical" evidence="18">
    <location>
        <begin position="217"/>
        <end position="244"/>
    </location>
</feature>
<keyword evidence="11 18" id="KW-0560">Oxidoreductase</keyword>
<dbReference type="HAMAP" id="MF_00399">
    <property type="entry name" value="DbsD"/>
    <property type="match status" value="1"/>
</dbReference>
<feature type="transmembrane region" description="Helical" evidence="18">
    <location>
        <begin position="265"/>
        <end position="285"/>
    </location>
</feature>
<feature type="chain" id="PRO_5008995450" description="Thiol:disulfide interchange protein DsbD" evidence="18">
    <location>
        <begin position="31"/>
        <end position="639"/>
    </location>
</feature>
<feature type="transmembrane region" description="Helical" evidence="18">
    <location>
        <begin position="470"/>
        <end position="490"/>
    </location>
</feature>
<evidence type="ECO:0000256" key="16">
    <source>
        <dbReference type="ARBA" id="ARBA00047388"/>
    </source>
</evidence>
<dbReference type="EC" id="1.8.1.8" evidence="18"/>
<dbReference type="InterPro" id="IPR035671">
    <property type="entry name" value="DsbD_gamma"/>
</dbReference>
<dbReference type="Pfam" id="PF11412">
    <property type="entry name" value="DsbD_N"/>
    <property type="match status" value="1"/>
</dbReference>
<feature type="domain" description="Thioredoxin" evidence="19">
    <location>
        <begin position="495"/>
        <end position="638"/>
    </location>
</feature>
<evidence type="ECO:0000256" key="2">
    <source>
        <dbReference type="ARBA" id="ARBA00007241"/>
    </source>
</evidence>
<feature type="signal peptide" evidence="18">
    <location>
        <begin position="1"/>
        <end position="30"/>
    </location>
</feature>
<evidence type="ECO:0000256" key="11">
    <source>
        <dbReference type="ARBA" id="ARBA00023002"/>
    </source>
</evidence>
<evidence type="ECO:0000256" key="13">
    <source>
        <dbReference type="ARBA" id="ARBA00023136"/>
    </source>
</evidence>
<dbReference type="NCBIfam" id="NF001419">
    <property type="entry name" value="PRK00293.1"/>
    <property type="match status" value="1"/>
</dbReference>
<keyword evidence="5 18" id="KW-0997">Cell inner membrane</keyword>
<keyword evidence="21" id="KW-1185">Reference proteome</keyword>
<keyword evidence="4 18" id="KW-1003">Cell membrane</keyword>
<comment type="catalytic activity">
    <reaction evidence="16 18">
        <text>[protein]-dithiol + NAD(+) = [protein]-disulfide + NADH + H(+)</text>
        <dbReference type="Rhea" id="RHEA:18749"/>
        <dbReference type="Rhea" id="RHEA-COMP:10593"/>
        <dbReference type="Rhea" id="RHEA-COMP:10594"/>
        <dbReference type="ChEBI" id="CHEBI:15378"/>
        <dbReference type="ChEBI" id="CHEBI:29950"/>
        <dbReference type="ChEBI" id="CHEBI:50058"/>
        <dbReference type="ChEBI" id="CHEBI:57540"/>
        <dbReference type="ChEBI" id="CHEBI:57945"/>
        <dbReference type="EC" id="1.8.1.8"/>
    </reaction>
</comment>
<evidence type="ECO:0000256" key="18">
    <source>
        <dbReference type="HAMAP-Rule" id="MF_00399"/>
    </source>
</evidence>
<dbReference type="SUPFAM" id="SSF52833">
    <property type="entry name" value="Thioredoxin-like"/>
    <property type="match status" value="1"/>
</dbReference>
<evidence type="ECO:0000256" key="10">
    <source>
        <dbReference type="ARBA" id="ARBA00022989"/>
    </source>
</evidence>
<evidence type="ECO:0000256" key="5">
    <source>
        <dbReference type="ARBA" id="ARBA00022519"/>
    </source>
</evidence>
<dbReference type="GO" id="GO:0017004">
    <property type="term" value="P:cytochrome complex assembly"/>
    <property type="evidence" value="ECO:0007669"/>
    <property type="project" value="UniProtKB-UniRule"/>
</dbReference>
<dbReference type="PROSITE" id="PS51352">
    <property type="entry name" value="THIOREDOXIN_2"/>
    <property type="match status" value="1"/>
</dbReference>
<feature type="disulfide bond" description="Redox-active" evidence="18">
    <location>
        <begin position="553"/>
        <end position="556"/>
    </location>
</feature>
<feature type="transmembrane region" description="Helical" evidence="18">
    <location>
        <begin position="340"/>
        <end position="370"/>
    </location>
</feature>
<dbReference type="STRING" id="1748243.Tel_02635"/>
<evidence type="ECO:0000256" key="14">
    <source>
        <dbReference type="ARBA" id="ARBA00023157"/>
    </source>
</evidence>
<dbReference type="CDD" id="cd02953">
    <property type="entry name" value="DsbDgamma"/>
    <property type="match status" value="1"/>
</dbReference>
<evidence type="ECO:0000256" key="12">
    <source>
        <dbReference type="ARBA" id="ARBA00023027"/>
    </source>
</evidence>
<name>A0A0S2TAK9_9GAMM</name>
<gene>
    <name evidence="18" type="primary">dsbD</name>
    <name evidence="20" type="ORF">Tel_02635</name>
</gene>
<evidence type="ECO:0000313" key="20">
    <source>
        <dbReference type="EMBL" id="ALP52127.1"/>
    </source>
</evidence>
<keyword evidence="15 18" id="KW-0676">Redox-active center</keyword>
<keyword evidence="10 18" id="KW-1133">Transmembrane helix</keyword>
<comment type="subcellular location">
    <subcellularLocation>
        <location evidence="1 18">Cell inner membrane</location>
        <topology evidence="1 18">Multi-pass membrane protein</topology>
    </subcellularLocation>
</comment>
<dbReference type="GO" id="GO:0009055">
    <property type="term" value="F:electron transfer activity"/>
    <property type="evidence" value="ECO:0007669"/>
    <property type="project" value="UniProtKB-UniRule"/>
</dbReference>
<feature type="disulfide bond" description="Redox-active" evidence="18">
    <location>
        <begin position="166"/>
        <end position="172"/>
    </location>
</feature>
<evidence type="ECO:0000256" key="9">
    <source>
        <dbReference type="ARBA" id="ARBA00022982"/>
    </source>
</evidence>
<dbReference type="Gene3D" id="3.40.30.10">
    <property type="entry name" value="Glutaredoxin"/>
    <property type="match status" value="1"/>
</dbReference>
<comment type="catalytic activity">
    <reaction evidence="17 18">
        <text>[protein]-dithiol + NADP(+) = [protein]-disulfide + NADPH + H(+)</text>
        <dbReference type="Rhea" id="RHEA:18753"/>
        <dbReference type="Rhea" id="RHEA-COMP:10593"/>
        <dbReference type="Rhea" id="RHEA-COMP:10594"/>
        <dbReference type="ChEBI" id="CHEBI:15378"/>
        <dbReference type="ChEBI" id="CHEBI:29950"/>
        <dbReference type="ChEBI" id="CHEBI:50058"/>
        <dbReference type="ChEBI" id="CHEBI:57783"/>
        <dbReference type="ChEBI" id="CHEBI:58349"/>
        <dbReference type="EC" id="1.8.1.8"/>
    </reaction>
</comment>
<evidence type="ECO:0000256" key="4">
    <source>
        <dbReference type="ARBA" id="ARBA00022475"/>
    </source>
</evidence>
<feature type="transmembrane region" description="Helical" evidence="18">
    <location>
        <begin position="376"/>
        <end position="399"/>
    </location>
</feature>
<dbReference type="KEGG" id="tee:Tel_02635"/>
<keyword evidence="3 18" id="KW-0813">Transport</keyword>
<evidence type="ECO:0000259" key="19">
    <source>
        <dbReference type="PROSITE" id="PS51352"/>
    </source>
</evidence>
<dbReference type="PANTHER" id="PTHR32234">
    <property type="entry name" value="THIOL:DISULFIDE INTERCHANGE PROTEIN DSBD"/>
    <property type="match status" value="1"/>
</dbReference>
<dbReference type="SUPFAM" id="SSF74863">
    <property type="entry name" value="Thiol:disulfide interchange protein DsbD, N-terminal domain (DsbD-alpha)"/>
    <property type="match status" value="1"/>
</dbReference>